<dbReference type="GO" id="GO:0004386">
    <property type="term" value="F:helicase activity"/>
    <property type="evidence" value="ECO:0007669"/>
    <property type="project" value="UniProtKB-KW"/>
</dbReference>
<dbReference type="OrthoDB" id="120387at2759"/>
<reference evidence="2 3" key="1">
    <citation type="journal article" date="2017" name="Genome Biol. Evol.">
        <title>Phytophthora megakarya and P. palmivora, closely related causal agents of cacao black pod rot, underwent increases in genome sizes and gene numbers by different mechanisms.</title>
        <authorList>
            <person name="Ali S.S."/>
            <person name="Shao J."/>
            <person name="Lary D.J."/>
            <person name="Kronmiller B."/>
            <person name="Shen D."/>
            <person name="Strem M.D."/>
            <person name="Amoako-Attah I."/>
            <person name="Akrofi A.Y."/>
            <person name="Begoude B.A."/>
            <person name="Ten Hoopen G.M."/>
            <person name="Coulibaly K."/>
            <person name="Kebe B.I."/>
            <person name="Melnick R.L."/>
            <person name="Guiltinan M.J."/>
            <person name="Tyler B.M."/>
            <person name="Meinhardt L.W."/>
            <person name="Bailey B.A."/>
        </authorList>
    </citation>
    <scope>NUCLEOTIDE SEQUENCE [LARGE SCALE GENOMIC DNA]</scope>
    <source>
        <strain evidence="3">sbr112.9</strain>
    </source>
</reference>
<proteinExistence type="predicted"/>
<dbReference type="InterPro" id="IPR025476">
    <property type="entry name" value="Helitron_helicase-like"/>
</dbReference>
<feature type="domain" description="Helitron helicase-like" evidence="1">
    <location>
        <begin position="46"/>
        <end position="196"/>
    </location>
</feature>
<comment type="caution">
    <text evidence="2">The sequence shown here is derived from an EMBL/GenBank/DDBJ whole genome shotgun (WGS) entry which is preliminary data.</text>
</comment>
<evidence type="ECO:0000259" key="1">
    <source>
        <dbReference type="Pfam" id="PF14214"/>
    </source>
</evidence>
<accession>A0A2P4YP45</accession>
<dbReference type="Pfam" id="PF14214">
    <property type="entry name" value="Helitron_like_N"/>
    <property type="match status" value="1"/>
</dbReference>
<sequence length="223" mass="25601">MALTMMRICQKESWSFNGVDIQLQIGIHSGPDVNGEGDLAEWGYIDRTGSHSLLLLGGRLTQQYCVDQWAKEGMVQLYWLEGKNPTPFRGYQRFACTDVFSTIESAVEESIRAKDLTYKSPLHHRSDDYLGYMNAVEIRPLTLDFQRLILTPSFTGGPRYMYQRFQDAMAIVRELGAPNLFITMTCNPKWVEIQVKDTATEMERGFRTEHNRDSTPQFCVSLH</sequence>
<dbReference type="Proteomes" id="UP000237271">
    <property type="component" value="Unassembled WGS sequence"/>
</dbReference>
<evidence type="ECO:0000313" key="3">
    <source>
        <dbReference type="Proteomes" id="UP000237271"/>
    </source>
</evidence>
<dbReference type="PANTHER" id="PTHR45786:SF74">
    <property type="entry name" value="ATP-DEPENDENT DNA HELICASE"/>
    <property type="match status" value="1"/>
</dbReference>
<evidence type="ECO:0000313" key="2">
    <source>
        <dbReference type="EMBL" id="POM79593.1"/>
    </source>
</evidence>
<keyword evidence="2" id="KW-0067">ATP-binding</keyword>
<dbReference type="AlphaFoldDB" id="A0A2P4YP45"/>
<dbReference type="PANTHER" id="PTHR45786">
    <property type="entry name" value="DNA BINDING PROTEIN-LIKE"/>
    <property type="match status" value="1"/>
</dbReference>
<gene>
    <name evidence="2" type="ORF">PHPALM_2693</name>
</gene>
<keyword evidence="2" id="KW-0378">Hydrolase</keyword>
<keyword evidence="2" id="KW-0347">Helicase</keyword>
<protein>
    <submittedName>
        <fullName evidence="2">Helitron helicase-like protein</fullName>
    </submittedName>
</protein>
<organism evidence="2 3">
    <name type="scientific">Phytophthora palmivora</name>
    <dbReference type="NCBI Taxonomy" id="4796"/>
    <lineage>
        <taxon>Eukaryota</taxon>
        <taxon>Sar</taxon>
        <taxon>Stramenopiles</taxon>
        <taxon>Oomycota</taxon>
        <taxon>Peronosporomycetes</taxon>
        <taxon>Peronosporales</taxon>
        <taxon>Peronosporaceae</taxon>
        <taxon>Phytophthora</taxon>
    </lineage>
</organism>
<feature type="non-terminal residue" evidence="2">
    <location>
        <position position="223"/>
    </location>
</feature>
<dbReference type="EMBL" id="NCKW01001283">
    <property type="protein sequence ID" value="POM79593.1"/>
    <property type="molecule type" value="Genomic_DNA"/>
</dbReference>
<keyword evidence="2" id="KW-0547">Nucleotide-binding</keyword>
<keyword evidence="3" id="KW-1185">Reference proteome</keyword>
<name>A0A2P4YP45_9STRA</name>